<dbReference type="Proteomes" id="UP000238823">
    <property type="component" value="Unassembled WGS sequence"/>
</dbReference>
<feature type="transmembrane region" description="Helical" evidence="1">
    <location>
        <begin position="230"/>
        <end position="255"/>
    </location>
</feature>
<sequence>MPVSPIIKALCLALVALTVLAVPAVSHAAQIRRGDRVEVGADEIVDDTLIALAQAVVIKGHVRGDAVAFARSVTVEGTIDGNLMTAAERVDIRGTVHGNVITAGQDVEVGASMGAQLYAAGQRVNVGPAVDLRGDAMLTGNEIEIAGTIGRDVYAMGDHVDVNATTERDLVIGGPDLRVGGTASVGRDLTAKVGEAEDVVVDGGASVRGTTSVQVGALADDNRYDDLSFYAWQLLTIIAGLIFGLVAFALFPGLFRAPQRQTQWLRVVGIGLLALFAIPVGSMVAAVTLVGIPLAMVAMAGYLIALYIGKLVIAAELGRRVLRFPVLEGRRVLWSLLLGLGLVTVLTELPYVGGLFSFIVAVFGFGAVINYLLVGQRSQAPA</sequence>
<gene>
    <name evidence="3" type="ORF">ENSA7_80020</name>
</gene>
<keyword evidence="1" id="KW-0812">Transmembrane</keyword>
<accession>A0A2S9XL15</accession>
<organism evidence="3 4">
    <name type="scientific">Enhygromyxa salina</name>
    <dbReference type="NCBI Taxonomy" id="215803"/>
    <lineage>
        <taxon>Bacteria</taxon>
        <taxon>Pseudomonadati</taxon>
        <taxon>Myxococcota</taxon>
        <taxon>Polyangia</taxon>
        <taxon>Nannocystales</taxon>
        <taxon>Nannocystaceae</taxon>
        <taxon>Enhygromyxa</taxon>
    </lineage>
</organism>
<proteinExistence type="predicted"/>
<feature type="transmembrane region" description="Helical" evidence="1">
    <location>
        <begin position="355"/>
        <end position="374"/>
    </location>
</feature>
<protein>
    <recommendedName>
        <fullName evidence="5">Polymer-forming cytoskeletal</fullName>
    </recommendedName>
</protein>
<keyword evidence="2" id="KW-0732">Signal</keyword>
<feature type="chain" id="PRO_5015621785" description="Polymer-forming cytoskeletal" evidence="2">
    <location>
        <begin position="29"/>
        <end position="382"/>
    </location>
</feature>
<dbReference type="RefSeq" id="WP_106094752.1">
    <property type="nucleotide sequence ID" value="NZ_PVNL01000147.1"/>
</dbReference>
<dbReference type="AlphaFoldDB" id="A0A2S9XL15"/>
<feature type="transmembrane region" description="Helical" evidence="1">
    <location>
        <begin position="332"/>
        <end position="349"/>
    </location>
</feature>
<evidence type="ECO:0000256" key="2">
    <source>
        <dbReference type="SAM" id="SignalP"/>
    </source>
</evidence>
<evidence type="ECO:0000313" key="4">
    <source>
        <dbReference type="Proteomes" id="UP000238823"/>
    </source>
</evidence>
<reference evidence="3 4" key="1">
    <citation type="submission" date="2018-03" db="EMBL/GenBank/DDBJ databases">
        <title>Draft Genome Sequences of the Obligatory Marine Myxobacteria Enhygromyxa salina SWB007.</title>
        <authorList>
            <person name="Poehlein A."/>
            <person name="Moghaddam J.A."/>
            <person name="Harms H."/>
            <person name="Alanjari M."/>
            <person name="Koenig G.M."/>
            <person name="Daniel R."/>
            <person name="Schaeberle T.F."/>
        </authorList>
    </citation>
    <scope>NUCLEOTIDE SEQUENCE [LARGE SCALE GENOMIC DNA]</scope>
    <source>
        <strain evidence="3 4">SWB007</strain>
    </source>
</reference>
<name>A0A2S9XL15_9BACT</name>
<comment type="caution">
    <text evidence="3">The sequence shown here is derived from an EMBL/GenBank/DDBJ whole genome shotgun (WGS) entry which is preliminary data.</text>
</comment>
<keyword evidence="1" id="KW-0472">Membrane</keyword>
<evidence type="ECO:0000256" key="1">
    <source>
        <dbReference type="SAM" id="Phobius"/>
    </source>
</evidence>
<keyword evidence="1" id="KW-1133">Transmembrane helix</keyword>
<dbReference type="OrthoDB" id="5514784at2"/>
<evidence type="ECO:0008006" key="5">
    <source>
        <dbReference type="Google" id="ProtNLM"/>
    </source>
</evidence>
<feature type="transmembrane region" description="Helical" evidence="1">
    <location>
        <begin position="267"/>
        <end position="286"/>
    </location>
</feature>
<dbReference type="EMBL" id="PVNL01000147">
    <property type="protein sequence ID" value="PRP93574.1"/>
    <property type="molecule type" value="Genomic_DNA"/>
</dbReference>
<evidence type="ECO:0000313" key="3">
    <source>
        <dbReference type="EMBL" id="PRP93574.1"/>
    </source>
</evidence>
<feature type="signal peptide" evidence="2">
    <location>
        <begin position="1"/>
        <end position="28"/>
    </location>
</feature>
<feature type="transmembrane region" description="Helical" evidence="1">
    <location>
        <begin position="292"/>
        <end position="312"/>
    </location>
</feature>